<feature type="transmembrane region" description="Helical" evidence="1">
    <location>
        <begin position="60"/>
        <end position="79"/>
    </location>
</feature>
<accession>A0A2M6P2X9</accession>
<evidence type="ECO:0000313" key="2">
    <source>
        <dbReference type="EMBL" id="PIR77869.1"/>
    </source>
</evidence>
<gene>
    <name evidence="2" type="ORF">COU30_00160</name>
</gene>
<feature type="transmembrane region" description="Helical" evidence="1">
    <location>
        <begin position="5"/>
        <end position="23"/>
    </location>
</feature>
<feature type="transmembrane region" description="Helical" evidence="1">
    <location>
        <begin position="203"/>
        <end position="226"/>
    </location>
</feature>
<evidence type="ECO:0000313" key="3">
    <source>
        <dbReference type="Proteomes" id="UP000228528"/>
    </source>
</evidence>
<organism evidence="2 3">
    <name type="scientific">Candidatus Magasanikbacteria bacterium CG10_big_fil_rev_8_21_14_0_10_38_6</name>
    <dbReference type="NCBI Taxonomy" id="1974647"/>
    <lineage>
        <taxon>Bacteria</taxon>
        <taxon>Candidatus Magasanikiibacteriota</taxon>
    </lineage>
</organism>
<evidence type="ECO:0000256" key="1">
    <source>
        <dbReference type="SAM" id="Phobius"/>
    </source>
</evidence>
<dbReference type="EMBL" id="PFBW01000008">
    <property type="protein sequence ID" value="PIR77869.1"/>
    <property type="molecule type" value="Genomic_DNA"/>
</dbReference>
<protein>
    <submittedName>
        <fullName evidence="2">Uncharacterized protein</fullName>
    </submittedName>
</protein>
<reference evidence="3" key="1">
    <citation type="submission" date="2017-09" db="EMBL/GenBank/DDBJ databases">
        <title>Depth-based differentiation of microbial function through sediment-hosted aquifers and enrichment of novel symbionts in the deep terrestrial subsurface.</title>
        <authorList>
            <person name="Probst A.J."/>
            <person name="Ladd B."/>
            <person name="Jarett J.K."/>
            <person name="Geller-Mcgrath D.E."/>
            <person name="Sieber C.M.K."/>
            <person name="Emerson J.B."/>
            <person name="Anantharaman K."/>
            <person name="Thomas B.C."/>
            <person name="Malmstrom R."/>
            <person name="Stieglmeier M."/>
            <person name="Klingl A."/>
            <person name="Woyke T."/>
            <person name="Ryan C.M."/>
            <person name="Banfield J.F."/>
        </authorList>
    </citation>
    <scope>NUCLEOTIDE SEQUENCE [LARGE SCALE GENOMIC DNA]</scope>
</reference>
<feature type="transmembrane region" description="Helical" evidence="1">
    <location>
        <begin position="122"/>
        <end position="144"/>
    </location>
</feature>
<feature type="transmembrane region" description="Helical" evidence="1">
    <location>
        <begin position="85"/>
        <end position="102"/>
    </location>
</feature>
<keyword evidence="1" id="KW-0812">Transmembrane</keyword>
<sequence>MMSFLVRYGVALITAFFTSFGLFCMHRFLSVPIFFSIMVFIFICLGIVHFFYIRLFDVKHNIGIISYVTWGAFVGLSILLEIPSIIYALMVCCFVVFFLLIYSAQYHTSEKQHIYKPIRRMIMMLLVFDAYAYLSTVFALILFFPVLPLWVWGILGVCIYVFITGLIWRLYFDVKGSSLLLWLLLVGVIMLELFWVFQFFPFGYLVSAFLLTWLWYILQLFLRFYLSTQGVIWKKQREFLLINGLLYVLMLVFIVRWI</sequence>
<feature type="transmembrane region" description="Helical" evidence="1">
    <location>
        <begin position="238"/>
        <end position="257"/>
    </location>
</feature>
<proteinExistence type="predicted"/>
<keyword evidence="1" id="KW-0472">Membrane</keyword>
<keyword evidence="1" id="KW-1133">Transmembrane helix</keyword>
<name>A0A2M6P2X9_9BACT</name>
<feature type="transmembrane region" description="Helical" evidence="1">
    <location>
        <begin position="179"/>
        <end position="197"/>
    </location>
</feature>
<dbReference type="Proteomes" id="UP000228528">
    <property type="component" value="Unassembled WGS sequence"/>
</dbReference>
<feature type="transmembrane region" description="Helical" evidence="1">
    <location>
        <begin position="150"/>
        <end position="172"/>
    </location>
</feature>
<comment type="caution">
    <text evidence="2">The sequence shown here is derived from an EMBL/GenBank/DDBJ whole genome shotgun (WGS) entry which is preliminary data.</text>
</comment>
<feature type="transmembrane region" description="Helical" evidence="1">
    <location>
        <begin position="29"/>
        <end position="53"/>
    </location>
</feature>
<dbReference type="AlphaFoldDB" id="A0A2M6P2X9"/>